<keyword evidence="5" id="KW-1185">Reference proteome</keyword>
<feature type="domain" description="Fungal STAND N-terminal Goodbye" evidence="2">
    <location>
        <begin position="21"/>
        <end position="104"/>
    </location>
</feature>
<proteinExistence type="predicted"/>
<keyword evidence="1" id="KW-0040">ANK repeat</keyword>
<gene>
    <name evidence="4" type="ORF">SCAR479_09468</name>
</gene>
<dbReference type="InterPro" id="IPR054471">
    <property type="entry name" value="GPIID_WHD"/>
</dbReference>
<evidence type="ECO:0000259" key="3">
    <source>
        <dbReference type="Pfam" id="PF22939"/>
    </source>
</evidence>
<dbReference type="PROSITE" id="PS50297">
    <property type="entry name" value="ANK_REP_REGION"/>
    <property type="match status" value="2"/>
</dbReference>
<feature type="domain" description="GPI inositol-deacylase winged helix" evidence="3">
    <location>
        <begin position="321"/>
        <end position="400"/>
    </location>
</feature>
<dbReference type="Pfam" id="PF13637">
    <property type="entry name" value="Ank_4"/>
    <property type="match status" value="1"/>
</dbReference>
<evidence type="ECO:0000313" key="4">
    <source>
        <dbReference type="EMBL" id="KAK9773827.1"/>
    </source>
</evidence>
<feature type="repeat" description="ANK" evidence="1">
    <location>
        <begin position="559"/>
        <end position="591"/>
    </location>
</feature>
<evidence type="ECO:0000259" key="2">
    <source>
        <dbReference type="Pfam" id="PF17109"/>
    </source>
</evidence>
<evidence type="ECO:0000256" key="1">
    <source>
        <dbReference type="PROSITE-ProRule" id="PRU00023"/>
    </source>
</evidence>
<dbReference type="PROSITE" id="PS50088">
    <property type="entry name" value="ANK_REPEAT"/>
    <property type="match status" value="2"/>
</dbReference>
<feature type="repeat" description="ANK" evidence="1">
    <location>
        <begin position="526"/>
        <end position="558"/>
    </location>
</feature>
<name>A0ABR2XJL8_9PEZI</name>
<dbReference type="Proteomes" id="UP001465668">
    <property type="component" value="Unassembled WGS sequence"/>
</dbReference>
<dbReference type="Pfam" id="PF12796">
    <property type="entry name" value="Ank_2"/>
    <property type="match status" value="1"/>
</dbReference>
<comment type="caution">
    <text evidence="4">The sequence shown here is derived from an EMBL/GenBank/DDBJ whole genome shotgun (WGS) entry which is preliminary data.</text>
</comment>
<sequence>MAFDLAVRPASDSRQGLGSMWTTALAQYEELTGTRPSISDELESLEEFVKETAQMQAKFEKFRHDDSKHDRLRSLIARSLGPIQLLGNIVARATKAAFLPSKTLQALISGEDGELKVAQENFRESRDLPARRTIPTIAYGVKRFHEVHSEKRMYPSIDDSITLAKGVSQLFDSVFVFVDALDECPENDREELLYIIKSLESFIRLFIASRVSIDLSKELGNLSRVDIIANQSDIKLCFEDRVAKHHRLCNFTTQTPSLKHEIIQTIQQKAAGMFLLAHLQMCLLESQISERNIRKALITLPQGVFAFYDQALKRISEQEDSNKDLANRALSFIFCAKRNLTMNKLIHALSVEPGDNDFSAENCTSVQILLGVCAGLVKFGESSGDVGLVHITFQEYFKSHTMALRGNAESKIAEVRLTYLSFDTFSEGACEDGESLEQRLRTYSFLDYAAHQYSGQNKKVLALLENGADIDAIDTIGGCTAFTIATWLGNDAMVQLLVEKGADFGWEVFARLLWARGAQVDALDRWGRTPLMWAVYGKQHATVEILLGHGADITLGTHEGYTSSHLAADNGDERMIDILLSQGVPVGSRAQNGWIAYDIANIMTFNGVMTRLAIAGAVKSEASELRAACNADEHQADEWYIDFGRDDIARTLGQRSQQASHDEGTLDVAI</sequence>
<evidence type="ECO:0000313" key="5">
    <source>
        <dbReference type="Proteomes" id="UP001465668"/>
    </source>
</evidence>
<dbReference type="Pfam" id="PF22939">
    <property type="entry name" value="WHD_GPIID"/>
    <property type="match status" value="1"/>
</dbReference>
<dbReference type="InterPro" id="IPR002110">
    <property type="entry name" value="Ankyrin_rpt"/>
</dbReference>
<dbReference type="SUPFAM" id="SSF48403">
    <property type="entry name" value="Ankyrin repeat"/>
    <property type="match status" value="1"/>
</dbReference>
<dbReference type="PANTHER" id="PTHR10039">
    <property type="entry name" value="AMELOGENIN"/>
    <property type="match status" value="1"/>
</dbReference>
<dbReference type="EMBL" id="JARVKM010000047">
    <property type="protein sequence ID" value="KAK9773827.1"/>
    <property type="molecule type" value="Genomic_DNA"/>
</dbReference>
<protein>
    <submittedName>
        <fullName evidence="4">Fungal STAND N-terminal Goodbye domain-containing protein</fullName>
    </submittedName>
</protein>
<dbReference type="PANTHER" id="PTHR10039:SF15">
    <property type="entry name" value="NACHT DOMAIN-CONTAINING PROTEIN"/>
    <property type="match status" value="1"/>
</dbReference>
<dbReference type="InterPro" id="IPR036770">
    <property type="entry name" value="Ankyrin_rpt-contain_sf"/>
</dbReference>
<dbReference type="Gene3D" id="1.25.40.20">
    <property type="entry name" value="Ankyrin repeat-containing domain"/>
    <property type="match status" value="1"/>
</dbReference>
<dbReference type="Pfam" id="PF17109">
    <property type="entry name" value="Goodbye"/>
    <property type="match status" value="1"/>
</dbReference>
<dbReference type="SMART" id="SM00248">
    <property type="entry name" value="ANK"/>
    <property type="match status" value="4"/>
</dbReference>
<accession>A0ABR2XJL8</accession>
<dbReference type="InterPro" id="IPR031350">
    <property type="entry name" value="Goodbye_dom"/>
</dbReference>
<organism evidence="4 5">
    <name type="scientific">Seiridium cardinale</name>
    <dbReference type="NCBI Taxonomy" id="138064"/>
    <lineage>
        <taxon>Eukaryota</taxon>
        <taxon>Fungi</taxon>
        <taxon>Dikarya</taxon>
        <taxon>Ascomycota</taxon>
        <taxon>Pezizomycotina</taxon>
        <taxon>Sordariomycetes</taxon>
        <taxon>Xylariomycetidae</taxon>
        <taxon>Amphisphaeriales</taxon>
        <taxon>Sporocadaceae</taxon>
        <taxon>Seiridium</taxon>
    </lineage>
</organism>
<reference evidence="4 5" key="1">
    <citation type="submission" date="2024-02" db="EMBL/GenBank/DDBJ databases">
        <title>First draft genome assembly of two strains of Seiridium cardinale.</title>
        <authorList>
            <person name="Emiliani G."/>
            <person name="Scali E."/>
        </authorList>
    </citation>
    <scope>NUCLEOTIDE SEQUENCE [LARGE SCALE GENOMIC DNA]</scope>
    <source>
        <strain evidence="4 5">BM-138-000479</strain>
    </source>
</reference>